<gene>
    <name evidence="2" type="ORF">C8F04DRAFT_1188875</name>
</gene>
<dbReference type="Proteomes" id="UP001218188">
    <property type="component" value="Unassembled WGS sequence"/>
</dbReference>
<proteinExistence type="predicted"/>
<sequence>MYDVGSLRPAENTKRLNYTKINMTTVYSAASERGSQRATRKETTTKTKDKVWLVTELQYLTGQNQYADGAMIKNAQGRIGGGEAKKAILKTRDMIGPGTGKGRPKSARAAEWNVKDVGGTKEKGATVETNNPREHVGESGETAAHYSEQRTDVGTTRP</sequence>
<feature type="compositionally biased region" description="Basic and acidic residues" evidence="1">
    <location>
        <begin position="118"/>
        <end position="138"/>
    </location>
</feature>
<evidence type="ECO:0000313" key="3">
    <source>
        <dbReference type="Proteomes" id="UP001218188"/>
    </source>
</evidence>
<evidence type="ECO:0000313" key="2">
    <source>
        <dbReference type="EMBL" id="KAJ7028193.1"/>
    </source>
</evidence>
<dbReference type="AlphaFoldDB" id="A0AAD6WUW5"/>
<reference evidence="2" key="1">
    <citation type="submission" date="2023-03" db="EMBL/GenBank/DDBJ databases">
        <title>Massive genome expansion in bonnet fungi (Mycena s.s.) driven by repeated elements and novel gene families across ecological guilds.</title>
        <authorList>
            <consortium name="Lawrence Berkeley National Laboratory"/>
            <person name="Harder C.B."/>
            <person name="Miyauchi S."/>
            <person name="Viragh M."/>
            <person name="Kuo A."/>
            <person name="Thoen E."/>
            <person name="Andreopoulos B."/>
            <person name="Lu D."/>
            <person name="Skrede I."/>
            <person name="Drula E."/>
            <person name="Henrissat B."/>
            <person name="Morin E."/>
            <person name="Kohler A."/>
            <person name="Barry K."/>
            <person name="LaButti K."/>
            <person name="Morin E."/>
            <person name="Salamov A."/>
            <person name="Lipzen A."/>
            <person name="Mereny Z."/>
            <person name="Hegedus B."/>
            <person name="Baldrian P."/>
            <person name="Stursova M."/>
            <person name="Weitz H."/>
            <person name="Taylor A."/>
            <person name="Grigoriev I.V."/>
            <person name="Nagy L.G."/>
            <person name="Martin F."/>
            <person name="Kauserud H."/>
        </authorList>
    </citation>
    <scope>NUCLEOTIDE SEQUENCE</scope>
    <source>
        <strain evidence="2">CBHHK200</strain>
    </source>
</reference>
<accession>A0AAD6WUW5</accession>
<evidence type="ECO:0000256" key="1">
    <source>
        <dbReference type="SAM" id="MobiDB-lite"/>
    </source>
</evidence>
<dbReference type="EMBL" id="JARJCM010000115">
    <property type="protein sequence ID" value="KAJ7028193.1"/>
    <property type="molecule type" value="Genomic_DNA"/>
</dbReference>
<feature type="region of interest" description="Disordered" evidence="1">
    <location>
        <begin position="91"/>
        <end position="158"/>
    </location>
</feature>
<comment type="caution">
    <text evidence="2">The sequence shown here is derived from an EMBL/GenBank/DDBJ whole genome shotgun (WGS) entry which is preliminary data.</text>
</comment>
<name>A0AAD6WUW5_9AGAR</name>
<organism evidence="2 3">
    <name type="scientific">Mycena alexandri</name>
    <dbReference type="NCBI Taxonomy" id="1745969"/>
    <lineage>
        <taxon>Eukaryota</taxon>
        <taxon>Fungi</taxon>
        <taxon>Dikarya</taxon>
        <taxon>Basidiomycota</taxon>
        <taxon>Agaricomycotina</taxon>
        <taxon>Agaricomycetes</taxon>
        <taxon>Agaricomycetidae</taxon>
        <taxon>Agaricales</taxon>
        <taxon>Marasmiineae</taxon>
        <taxon>Mycenaceae</taxon>
        <taxon>Mycena</taxon>
    </lineage>
</organism>
<keyword evidence="3" id="KW-1185">Reference proteome</keyword>
<protein>
    <submittedName>
        <fullName evidence="2">Uncharacterized protein</fullName>
    </submittedName>
</protein>